<organism evidence="2 3">
    <name type="scientific">Chondromyces apiculatus DSM 436</name>
    <dbReference type="NCBI Taxonomy" id="1192034"/>
    <lineage>
        <taxon>Bacteria</taxon>
        <taxon>Pseudomonadati</taxon>
        <taxon>Myxococcota</taxon>
        <taxon>Polyangia</taxon>
        <taxon>Polyangiales</taxon>
        <taxon>Polyangiaceae</taxon>
        <taxon>Chondromyces</taxon>
    </lineage>
</organism>
<dbReference type="Proteomes" id="UP000019678">
    <property type="component" value="Unassembled WGS sequence"/>
</dbReference>
<feature type="compositionally biased region" description="Low complexity" evidence="1">
    <location>
        <begin position="28"/>
        <end position="40"/>
    </location>
</feature>
<protein>
    <recommendedName>
        <fullName evidence="4">Response regulatory domain-containing protein</fullName>
    </recommendedName>
</protein>
<feature type="compositionally biased region" description="Basic and acidic residues" evidence="1">
    <location>
        <begin position="17"/>
        <end position="26"/>
    </location>
</feature>
<comment type="caution">
    <text evidence="2">The sequence shown here is derived from an EMBL/GenBank/DDBJ whole genome shotgun (WGS) entry which is preliminary data.</text>
</comment>
<sequence>MRHGQGGPGTLVPPEGLHGRVSDRPGLRQVRSGSSGAGRVRGLDAGGSELRVLLAHNAATPTCDALARHIEALGATLTDASSSDDARLVVEAEIFDACLVCLDLLPAPFAGVRLASELLARGCPVVLVTRSLRWLPADATELRKLPWIPPDASTEALQRALAAASEVQDSSVRERSEPHAPSSRAARL</sequence>
<dbReference type="EMBL" id="ASRX01000109">
    <property type="protein sequence ID" value="EYF00481.1"/>
    <property type="molecule type" value="Genomic_DNA"/>
</dbReference>
<dbReference type="AlphaFoldDB" id="A0A017SW05"/>
<keyword evidence="3" id="KW-1185">Reference proteome</keyword>
<evidence type="ECO:0000313" key="2">
    <source>
        <dbReference type="EMBL" id="EYF00481.1"/>
    </source>
</evidence>
<gene>
    <name evidence="2" type="ORF">CAP_0571</name>
</gene>
<reference evidence="2 3" key="1">
    <citation type="submission" date="2013-05" db="EMBL/GenBank/DDBJ databases">
        <title>Genome assembly of Chondromyces apiculatus DSM 436.</title>
        <authorList>
            <person name="Sharma G."/>
            <person name="Khatri I."/>
            <person name="Kaur C."/>
            <person name="Mayilraj S."/>
            <person name="Subramanian S."/>
        </authorList>
    </citation>
    <scope>NUCLEOTIDE SEQUENCE [LARGE SCALE GENOMIC DNA]</scope>
    <source>
        <strain evidence="2 3">DSM 436</strain>
    </source>
</reference>
<accession>A0A017SW05</accession>
<proteinExistence type="predicted"/>
<feature type="region of interest" description="Disordered" evidence="1">
    <location>
        <begin position="1"/>
        <end position="42"/>
    </location>
</feature>
<dbReference type="RefSeq" id="WP_231511995.1">
    <property type="nucleotide sequence ID" value="NZ_ASRX01000109.1"/>
</dbReference>
<feature type="region of interest" description="Disordered" evidence="1">
    <location>
        <begin position="165"/>
        <end position="188"/>
    </location>
</feature>
<evidence type="ECO:0008006" key="4">
    <source>
        <dbReference type="Google" id="ProtNLM"/>
    </source>
</evidence>
<evidence type="ECO:0000313" key="3">
    <source>
        <dbReference type="Proteomes" id="UP000019678"/>
    </source>
</evidence>
<name>A0A017SW05_9BACT</name>
<evidence type="ECO:0000256" key="1">
    <source>
        <dbReference type="SAM" id="MobiDB-lite"/>
    </source>
</evidence>